<gene>
    <name evidence="1" type="primary">AVEN_32701_1</name>
    <name evidence="1" type="ORF">NPIL_23981</name>
</gene>
<dbReference type="InterPro" id="IPR016181">
    <property type="entry name" value="Acyl_CoA_acyltransferase"/>
</dbReference>
<sequence>MNHFKAPKYHLRPFVEADIPAIVKIALRSTFQYTIESLVSWSEHDSTGLIVAVLDSGEVVGICAEVNHSEKIGFGGAFCVHEKYRYLDIGHR</sequence>
<organism evidence="1 2">
    <name type="scientific">Nephila pilipes</name>
    <name type="common">Giant wood spider</name>
    <name type="synonym">Nephila maculata</name>
    <dbReference type="NCBI Taxonomy" id="299642"/>
    <lineage>
        <taxon>Eukaryota</taxon>
        <taxon>Metazoa</taxon>
        <taxon>Ecdysozoa</taxon>
        <taxon>Arthropoda</taxon>
        <taxon>Chelicerata</taxon>
        <taxon>Arachnida</taxon>
        <taxon>Araneae</taxon>
        <taxon>Araneomorphae</taxon>
        <taxon>Entelegynae</taxon>
        <taxon>Araneoidea</taxon>
        <taxon>Nephilidae</taxon>
        <taxon>Nephila</taxon>
    </lineage>
</organism>
<feature type="non-terminal residue" evidence="1">
    <location>
        <position position="92"/>
    </location>
</feature>
<dbReference type="Gene3D" id="3.40.630.30">
    <property type="match status" value="1"/>
</dbReference>
<protein>
    <submittedName>
        <fullName evidence="1">N-acetyltransferase domain-containing protein</fullName>
    </submittedName>
</protein>
<reference evidence="1" key="1">
    <citation type="submission" date="2020-08" db="EMBL/GenBank/DDBJ databases">
        <title>Multicomponent nature underlies the extraordinary mechanical properties of spider dragline silk.</title>
        <authorList>
            <person name="Kono N."/>
            <person name="Nakamura H."/>
            <person name="Mori M."/>
            <person name="Yoshida Y."/>
            <person name="Ohtoshi R."/>
            <person name="Malay A.D."/>
            <person name="Moran D.A.P."/>
            <person name="Tomita M."/>
            <person name="Numata K."/>
            <person name="Arakawa K."/>
        </authorList>
    </citation>
    <scope>NUCLEOTIDE SEQUENCE</scope>
</reference>
<evidence type="ECO:0000313" key="1">
    <source>
        <dbReference type="EMBL" id="GFS83240.1"/>
    </source>
</evidence>
<keyword evidence="2" id="KW-1185">Reference proteome</keyword>
<name>A0A8X6T862_NEPPI</name>
<dbReference type="SUPFAM" id="SSF55729">
    <property type="entry name" value="Acyl-CoA N-acyltransferases (Nat)"/>
    <property type="match status" value="1"/>
</dbReference>
<dbReference type="OrthoDB" id="6451163at2759"/>
<proteinExistence type="predicted"/>
<dbReference type="EMBL" id="BMAW01003371">
    <property type="protein sequence ID" value="GFS83240.1"/>
    <property type="molecule type" value="Genomic_DNA"/>
</dbReference>
<dbReference type="Proteomes" id="UP000887013">
    <property type="component" value="Unassembled WGS sequence"/>
</dbReference>
<evidence type="ECO:0000313" key="2">
    <source>
        <dbReference type="Proteomes" id="UP000887013"/>
    </source>
</evidence>
<dbReference type="AlphaFoldDB" id="A0A8X6T862"/>
<accession>A0A8X6T862</accession>
<comment type="caution">
    <text evidence="1">The sequence shown here is derived from an EMBL/GenBank/DDBJ whole genome shotgun (WGS) entry which is preliminary data.</text>
</comment>